<dbReference type="Proteomes" id="UP001431429">
    <property type="component" value="Unassembled WGS sequence"/>
</dbReference>
<keyword evidence="5" id="KW-0443">Lipid metabolism</keyword>
<evidence type="ECO:0000313" key="8">
    <source>
        <dbReference type="EMBL" id="MCM2387939.1"/>
    </source>
</evidence>
<keyword evidence="6" id="KW-0275">Fatty acid biosynthesis</keyword>
<dbReference type="Pfam" id="PF00550">
    <property type="entry name" value="PP-binding"/>
    <property type="match status" value="1"/>
</dbReference>
<dbReference type="PANTHER" id="PTHR20863:SF76">
    <property type="entry name" value="CARRIER DOMAIN-CONTAINING PROTEIN"/>
    <property type="match status" value="1"/>
</dbReference>
<accession>A0ABT0UIW8</accession>
<evidence type="ECO:0000256" key="4">
    <source>
        <dbReference type="ARBA" id="ARBA00022832"/>
    </source>
</evidence>
<sequence length="87" mass="9641">MSDTTGTVALEREDLRVTIAEVLDVDEVKVTDEAHFVNDLGVDSLMALEVMVVLEKKYKVKLGESELKEVTCLQKAYDLLDAKLQAA</sequence>
<dbReference type="PROSITE" id="PS50075">
    <property type="entry name" value="CARRIER"/>
    <property type="match status" value="1"/>
</dbReference>
<evidence type="ECO:0000256" key="3">
    <source>
        <dbReference type="ARBA" id="ARBA00022553"/>
    </source>
</evidence>
<evidence type="ECO:0000256" key="6">
    <source>
        <dbReference type="ARBA" id="ARBA00023160"/>
    </source>
</evidence>
<gene>
    <name evidence="8" type="ORF">NBG84_06355</name>
</gene>
<reference evidence="8" key="1">
    <citation type="submission" date="2022-06" db="EMBL/GenBank/DDBJ databases">
        <title>Genome public.</title>
        <authorList>
            <person name="Sun Q."/>
        </authorList>
    </citation>
    <scope>NUCLEOTIDE SEQUENCE</scope>
    <source>
        <strain evidence="8">CWNU-1</strain>
    </source>
</reference>
<keyword evidence="3" id="KW-0597">Phosphoprotein</keyword>
<keyword evidence="1" id="KW-0596">Phosphopantetheine</keyword>
<evidence type="ECO:0000313" key="9">
    <source>
        <dbReference type="Proteomes" id="UP001431429"/>
    </source>
</evidence>
<evidence type="ECO:0000259" key="7">
    <source>
        <dbReference type="PROSITE" id="PS50075"/>
    </source>
</evidence>
<dbReference type="SUPFAM" id="SSF47336">
    <property type="entry name" value="ACP-like"/>
    <property type="match status" value="1"/>
</dbReference>
<dbReference type="EMBL" id="JAMQAW010000006">
    <property type="protein sequence ID" value="MCM2387939.1"/>
    <property type="molecule type" value="Genomic_DNA"/>
</dbReference>
<keyword evidence="4" id="KW-0276">Fatty acid metabolism</keyword>
<organism evidence="8 9">
    <name type="scientific">Streptomyces albipurpureus</name>
    <dbReference type="NCBI Taxonomy" id="2897419"/>
    <lineage>
        <taxon>Bacteria</taxon>
        <taxon>Bacillati</taxon>
        <taxon>Actinomycetota</taxon>
        <taxon>Actinomycetes</taxon>
        <taxon>Kitasatosporales</taxon>
        <taxon>Streptomycetaceae</taxon>
        <taxon>Streptomyces</taxon>
    </lineage>
</organism>
<dbReference type="Gene3D" id="1.10.1200.10">
    <property type="entry name" value="ACP-like"/>
    <property type="match status" value="1"/>
</dbReference>
<dbReference type="PANTHER" id="PTHR20863">
    <property type="entry name" value="ACYL CARRIER PROTEIN"/>
    <property type="match status" value="1"/>
</dbReference>
<name>A0ABT0UIW8_9ACTN</name>
<dbReference type="InterPro" id="IPR003231">
    <property type="entry name" value="ACP"/>
</dbReference>
<evidence type="ECO:0000256" key="1">
    <source>
        <dbReference type="ARBA" id="ARBA00022450"/>
    </source>
</evidence>
<evidence type="ECO:0000256" key="5">
    <source>
        <dbReference type="ARBA" id="ARBA00023098"/>
    </source>
</evidence>
<evidence type="ECO:0000256" key="2">
    <source>
        <dbReference type="ARBA" id="ARBA00022516"/>
    </source>
</evidence>
<dbReference type="RefSeq" id="WP_250918285.1">
    <property type="nucleotide sequence ID" value="NZ_JAMQAW010000006.1"/>
</dbReference>
<proteinExistence type="predicted"/>
<dbReference type="InterPro" id="IPR036736">
    <property type="entry name" value="ACP-like_sf"/>
</dbReference>
<feature type="domain" description="Carrier" evidence="7">
    <location>
        <begin position="9"/>
        <end position="84"/>
    </location>
</feature>
<dbReference type="InterPro" id="IPR009081">
    <property type="entry name" value="PP-bd_ACP"/>
</dbReference>
<keyword evidence="9" id="KW-1185">Reference proteome</keyword>
<keyword evidence="2" id="KW-0444">Lipid biosynthesis</keyword>
<comment type="caution">
    <text evidence="8">The sequence shown here is derived from an EMBL/GenBank/DDBJ whole genome shotgun (WGS) entry which is preliminary data.</text>
</comment>
<protein>
    <submittedName>
        <fullName evidence="8">Acyl carrier protein</fullName>
    </submittedName>
</protein>